<reference evidence="2 3" key="1">
    <citation type="submission" date="2020-08" db="EMBL/GenBank/DDBJ databases">
        <title>The genome sequence of Novosphingobium flavum 4Y4.</title>
        <authorList>
            <person name="Liu Y."/>
        </authorList>
    </citation>
    <scope>NUCLEOTIDE SEQUENCE [LARGE SCALE GENOMIC DNA]</scope>
    <source>
        <strain evidence="2 3">4Y4</strain>
    </source>
</reference>
<dbReference type="Pfam" id="PF05893">
    <property type="entry name" value="LuxC"/>
    <property type="match status" value="1"/>
</dbReference>
<evidence type="ECO:0000313" key="3">
    <source>
        <dbReference type="Proteomes" id="UP000520156"/>
    </source>
</evidence>
<accession>A0A7X1F4N3</accession>
<dbReference type="EMBL" id="JACLAU010000001">
    <property type="protein sequence ID" value="MBC2650295.1"/>
    <property type="molecule type" value="Genomic_DNA"/>
</dbReference>
<organism evidence="2 3">
    <name type="scientific">Novosphingobium aerophilum</name>
    <dbReference type="NCBI Taxonomy" id="2839843"/>
    <lineage>
        <taxon>Bacteria</taxon>
        <taxon>Pseudomonadati</taxon>
        <taxon>Pseudomonadota</taxon>
        <taxon>Alphaproteobacteria</taxon>
        <taxon>Sphingomonadales</taxon>
        <taxon>Sphingomonadaceae</taxon>
        <taxon>Novosphingobium</taxon>
    </lineage>
</organism>
<sequence length="469" mass="50595">MAFGGRRGGVSFTAPDVAGHLGKLVLSTPSRMADIAGLPFAEIERFLAALGERLDPATNPHLAEAFALACHTSGLSRSLLVEYYRGIPGMLQPDAVRDVAERMVGLDYLNGWVEQPRGRNRHGTLRIRAVGSRAVHIIAGNVPVVGVATVLRNAITRSDAIIKTPSNDPLTAAAIVRTMIELDPGHPITRHTSVAYWKGGDARIEDALYDPRRIEKIVAWGGFAGIRHLTQYLQPGLDLITLDPKHSSSLIGPEAFADEATLHEVALRLALDIGTMNQEGCVNARVIYVLSGTDPAGLERANRLGAATYAALQRLPDSVSTPHKAFDRDLREEIAALAFVPDAYRVFGGQGNEGALIVSQDGAPVDFARQLACRVGNIVPIDRVEEAILSVNAYTQTIGIYPDRLKASVRDRLAWQGAQRLVSLGGAGLDQTPGPQDGIEPLRRMVKWITDEDLGAETFAPFRAGQEPR</sequence>
<evidence type="ECO:0000313" key="2">
    <source>
        <dbReference type="EMBL" id="MBC2650295.1"/>
    </source>
</evidence>
<evidence type="ECO:0000256" key="1">
    <source>
        <dbReference type="ARBA" id="ARBA00022857"/>
    </source>
</evidence>
<keyword evidence="3" id="KW-1185">Reference proteome</keyword>
<gene>
    <name evidence="2" type="ORF">H7F49_01085</name>
</gene>
<dbReference type="GO" id="GO:0008218">
    <property type="term" value="P:bioluminescence"/>
    <property type="evidence" value="ECO:0007669"/>
    <property type="project" value="InterPro"/>
</dbReference>
<name>A0A7X1F4N3_9SPHN</name>
<dbReference type="AlphaFoldDB" id="A0A7X1F4N3"/>
<keyword evidence="1" id="KW-0521">NADP</keyword>
<dbReference type="GO" id="GO:0003995">
    <property type="term" value="F:acyl-CoA dehydrogenase activity"/>
    <property type="evidence" value="ECO:0007669"/>
    <property type="project" value="InterPro"/>
</dbReference>
<dbReference type="Proteomes" id="UP000520156">
    <property type="component" value="Unassembled WGS sequence"/>
</dbReference>
<dbReference type="SUPFAM" id="SSF53720">
    <property type="entry name" value="ALDH-like"/>
    <property type="match status" value="1"/>
</dbReference>
<dbReference type="InterPro" id="IPR008670">
    <property type="entry name" value="CoA_reduct_LuxC"/>
</dbReference>
<comment type="caution">
    <text evidence="2">The sequence shown here is derived from an EMBL/GenBank/DDBJ whole genome shotgun (WGS) entry which is preliminary data.</text>
</comment>
<dbReference type="InterPro" id="IPR016161">
    <property type="entry name" value="Ald_DH/histidinol_DH"/>
</dbReference>
<proteinExistence type="predicted"/>
<protein>
    <submittedName>
        <fullName evidence="2">Long-chain-fatty-acyl-CoA reductase</fullName>
    </submittedName>
</protein>